<evidence type="ECO:0000313" key="2">
    <source>
        <dbReference type="Proteomes" id="UP000235371"/>
    </source>
</evidence>
<name>A0A2J6TXA2_9HELO</name>
<dbReference type="RefSeq" id="XP_024744563.1">
    <property type="nucleotide sequence ID" value="XM_024870943.1"/>
</dbReference>
<dbReference type="InParanoid" id="A0A2J6TXA2"/>
<proteinExistence type="predicted"/>
<sequence length="88" mass="9670">MAMEIHLGWRGNFVSLSVISLSMSPACQVKGHNKLLTTLPYRSFPDTLVTTRISPIAPQTLIATTQNRFGFIAIPIFTSASLKSTTFQ</sequence>
<dbReference type="GeneID" id="36579025"/>
<evidence type="ECO:0000313" key="1">
    <source>
        <dbReference type="EMBL" id="PMD67659.1"/>
    </source>
</evidence>
<keyword evidence="2" id="KW-1185">Reference proteome</keyword>
<dbReference type="AlphaFoldDB" id="A0A2J6TXA2"/>
<protein>
    <submittedName>
        <fullName evidence="1">Uncharacterized protein</fullName>
    </submittedName>
</protein>
<reference evidence="1 2" key="1">
    <citation type="submission" date="2016-04" db="EMBL/GenBank/DDBJ databases">
        <title>A degradative enzymes factory behind the ericoid mycorrhizal symbiosis.</title>
        <authorList>
            <consortium name="DOE Joint Genome Institute"/>
            <person name="Martino E."/>
            <person name="Morin E."/>
            <person name="Grelet G."/>
            <person name="Kuo A."/>
            <person name="Kohler A."/>
            <person name="Daghino S."/>
            <person name="Barry K."/>
            <person name="Choi C."/>
            <person name="Cichocki N."/>
            <person name="Clum A."/>
            <person name="Copeland A."/>
            <person name="Hainaut M."/>
            <person name="Haridas S."/>
            <person name="Labutti K."/>
            <person name="Lindquist E."/>
            <person name="Lipzen A."/>
            <person name="Khouja H.-R."/>
            <person name="Murat C."/>
            <person name="Ohm R."/>
            <person name="Olson A."/>
            <person name="Spatafora J."/>
            <person name="Veneault-Fourrey C."/>
            <person name="Henrissat B."/>
            <person name="Grigoriev I."/>
            <person name="Martin F."/>
            <person name="Perotto S."/>
        </authorList>
    </citation>
    <scope>NUCLEOTIDE SEQUENCE [LARGE SCALE GENOMIC DNA]</scope>
    <source>
        <strain evidence="1 2">E</strain>
    </source>
</reference>
<dbReference type="Proteomes" id="UP000235371">
    <property type="component" value="Unassembled WGS sequence"/>
</dbReference>
<gene>
    <name evidence="1" type="ORF">K444DRAFT_19351</name>
</gene>
<dbReference type="EMBL" id="KZ613740">
    <property type="protein sequence ID" value="PMD67659.1"/>
    <property type="molecule type" value="Genomic_DNA"/>
</dbReference>
<accession>A0A2J6TXA2</accession>
<organism evidence="1 2">
    <name type="scientific">Hyaloscypha bicolor E</name>
    <dbReference type="NCBI Taxonomy" id="1095630"/>
    <lineage>
        <taxon>Eukaryota</taxon>
        <taxon>Fungi</taxon>
        <taxon>Dikarya</taxon>
        <taxon>Ascomycota</taxon>
        <taxon>Pezizomycotina</taxon>
        <taxon>Leotiomycetes</taxon>
        <taxon>Helotiales</taxon>
        <taxon>Hyaloscyphaceae</taxon>
        <taxon>Hyaloscypha</taxon>
        <taxon>Hyaloscypha bicolor</taxon>
    </lineage>
</organism>